<gene>
    <name evidence="4" type="ORF">GGR21_003785</name>
</gene>
<accession>A0A840CW53</accession>
<dbReference type="AlphaFoldDB" id="A0A840CW53"/>
<evidence type="ECO:0000259" key="2">
    <source>
        <dbReference type="Pfam" id="PF04773"/>
    </source>
</evidence>
<keyword evidence="1" id="KW-0472">Membrane</keyword>
<evidence type="ECO:0000259" key="3">
    <source>
        <dbReference type="Pfam" id="PF16344"/>
    </source>
</evidence>
<proteinExistence type="predicted"/>
<dbReference type="InterPro" id="IPR032508">
    <property type="entry name" value="FecR_C"/>
</dbReference>
<dbReference type="Proteomes" id="UP000555103">
    <property type="component" value="Unassembled WGS sequence"/>
</dbReference>
<dbReference type="EMBL" id="JACIEP010000018">
    <property type="protein sequence ID" value="MBB4037864.1"/>
    <property type="molecule type" value="Genomic_DNA"/>
</dbReference>
<keyword evidence="1" id="KW-1133">Transmembrane helix</keyword>
<dbReference type="FunFam" id="2.60.120.1440:FF:000001">
    <property type="entry name" value="Putative anti-sigma factor"/>
    <property type="match status" value="1"/>
</dbReference>
<keyword evidence="5" id="KW-1185">Reference proteome</keyword>
<comment type="caution">
    <text evidence="4">The sequence shown here is derived from an EMBL/GenBank/DDBJ whole genome shotgun (WGS) entry which is preliminary data.</text>
</comment>
<dbReference type="RefSeq" id="WP_183308708.1">
    <property type="nucleotide sequence ID" value="NZ_JACIEP010000018.1"/>
</dbReference>
<evidence type="ECO:0000256" key="1">
    <source>
        <dbReference type="SAM" id="Phobius"/>
    </source>
</evidence>
<evidence type="ECO:0000313" key="4">
    <source>
        <dbReference type="EMBL" id="MBB4037864.1"/>
    </source>
</evidence>
<dbReference type="PANTHER" id="PTHR30273:SF2">
    <property type="entry name" value="PROTEIN FECR"/>
    <property type="match status" value="1"/>
</dbReference>
<sequence>MKEKKEYIYFLNNKNFIEWRIARSEELNEYWKEYLQNHPEDEEAINTAIEKCKSIRLNDRKLSDIQIEILWNRIVQDAESVTSLTKRKKRKKVTLYLSIAASIAILIVSGIFINNKITEQSNIVETIVGEKLPDEKIQLLSGNKVIALNSDTHLTVDKNNKIVIEGDEDKKEEKLSASGKMNKLLVPYGKRTTLTLSDGTKVWINSGSELDFPSQFGSDKREIKVKGEIYIEVAENKSSPFFVRTSEFDVKVHGTKFNVLAYGDSSEKSVVLVDGKVEVNTGDAAPVLLSPNEKLAVNSGQVHKSVIDPIEYISWKDNVLVLNSVTISEILKKIERYYNFSFETTSTDLALYKRTCTGKLLLSENIDDIMRALSVFSSTTYTREDNKIYITNKNE</sequence>
<feature type="domain" description="FecR protein" evidence="2">
    <location>
        <begin position="188"/>
        <end position="278"/>
    </location>
</feature>
<organism evidence="4 5">
    <name type="scientific">Dysgonomonas hofstadii</name>
    <dbReference type="NCBI Taxonomy" id="637886"/>
    <lineage>
        <taxon>Bacteria</taxon>
        <taxon>Pseudomonadati</taxon>
        <taxon>Bacteroidota</taxon>
        <taxon>Bacteroidia</taxon>
        <taxon>Bacteroidales</taxon>
        <taxon>Dysgonomonadaceae</taxon>
        <taxon>Dysgonomonas</taxon>
    </lineage>
</organism>
<dbReference type="Gene3D" id="3.55.50.30">
    <property type="match status" value="1"/>
</dbReference>
<dbReference type="Pfam" id="PF16344">
    <property type="entry name" value="FecR_C"/>
    <property type="match status" value="1"/>
</dbReference>
<feature type="domain" description="Protein FecR C-terminal" evidence="3">
    <location>
        <begin position="320"/>
        <end position="390"/>
    </location>
</feature>
<reference evidence="4 5" key="1">
    <citation type="submission" date="2020-08" db="EMBL/GenBank/DDBJ databases">
        <title>Genomic Encyclopedia of Type Strains, Phase IV (KMG-IV): sequencing the most valuable type-strain genomes for metagenomic binning, comparative biology and taxonomic classification.</title>
        <authorList>
            <person name="Goeker M."/>
        </authorList>
    </citation>
    <scope>NUCLEOTIDE SEQUENCE [LARGE SCALE GENOMIC DNA]</scope>
    <source>
        <strain evidence="4 5">DSM 104969</strain>
    </source>
</reference>
<keyword evidence="1" id="KW-0812">Transmembrane</keyword>
<protein>
    <submittedName>
        <fullName evidence="4">Ferric-dicitrate binding protein FerR (Iron transport regulator)</fullName>
    </submittedName>
</protein>
<dbReference type="Pfam" id="PF04773">
    <property type="entry name" value="FecR"/>
    <property type="match status" value="1"/>
</dbReference>
<name>A0A840CW53_9BACT</name>
<dbReference type="Gene3D" id="2.60.120.1440">
    <property type="match status" value="1"/>
</dbReference>
<feature type="transmembrane region" description="Helical" evidence="1">
    <location>
        <begin position="93"/>
        <end position="113"/>
    </location>
</feature>
<dbReference type="PANTHER" id="PTHR30273">
    <property type="entry name" value="PERIPLASMIC SIGNAL SENSOR AND SIGMA FACTOR ACTIVATOR FECR-RELATED"/>
    <property type="match status" value="1"/>
</dbReference>
<evidence type="ECO:0000313" key="5">
    <source>
        <dbReference type="Proteomes" id="UP000555103"/>
    </source>
</evidence>
<dbReference type="InterPro" id="IPR006860">
    <property type="entry name" value="FecR"/>
</dbReference>
<dbReference type="GO" id="GO:0016989">
    <property type="term" value="F:sigma factor antagonist activity"/>
    <property type="evidence" value="ECO:0007669"/>
    <property type="project" value="TreeGrafter"/>
</dbReference>
<dbReference type="InterPro" id="IPR012373">
    <property type="entry name" value="Ferrdict_sens_TM"/>
</dbReference>